<comment type="caution">
    <text evidence="2">The sequence shown here is derived from an EMBL/GenBank/DDBJ whole genome shotgun (WGS) entry which is preliminary data.</text>
</comment>
<reference evidence="2 3" key="1">
    <citation type="journal article" date="2020" name="BMC Genomics">
        <title>Intraspecific diversification of the crop wild relative Brassica cretica Lam. using demographic model selection.</title>
        <authorList>
            <person name="Kioukis A."/>
            <person name="Michalopoulou V.A."/>
            <person name="Briers L."/>
            <person name="Pirintsos S."/>
            <person name="Studholme D.J."/>
            <person name="Pavlidis P."/>
            <person name="Sarris P.F."/>
        </authorList>
    </citation>
    <scope>NUCLEOTIDE SEQUENCE [LARGE SCALE GENOMIC DNA]</scope>
    <source>
        <strain evidence="3">cv. PFS-1207/04</strain>
    </source>
</reference>
<keyword evidence="3" id="KW-1185">Reference proteome</keyword>
<sequence>MKDDGRMEIHRWFWSMSEIHRWFSLGLLVDLVALLVDSVALLFDSLWFLAVAIFEESRWLSSTDKICGSPRGWKSAVAADYNRKDERWFYFFSQKERRHRTANSSISLLAKGSRRNRSKLLERFILSSQERTSMLNQRLLTFTNTKFIGFYPFDVWKKFCSQTASSKIGCEC</sequence>
<keyword evidence="1" id="KW-1133">Transmembrane helix</keyword>
<dbReference type="Proteomes" id="UP000266723">
    <property type="component" value="Unassembled WGS sequence"/>
</dbReference>
<accession>A0ABQ7AAJ0</accession>
<evidence type="ECO:0000313" key="2">
    <source>
        <dbReference type="EMBL" id="KAF3494681.1"/>
    </source>
</evidence>
<organism evidence="2 3">
    <name type="scientific">Brassica cretica</name>
    <name type="common">Mustard</name>
    <dbReference type="NCBI Taxonomy" id="69181"/>
    <lineage>
        <taxon>Eukaryota</taxon>
        <taxon>Viridiplantae</taxon>
        <taxon>Streptophyta</taxon>
        <taxon>Embryophyta</taxon>
        <taxon>Tracheophyta</taxon>
        <taxon>Spermatophyta</taxon>
        <taxon>Magnoliopsida</taxon>
        <taxon>eudicotyledons</taxon>
        <taxon>Gunneridae</taxon>
        <taxon>Pentapetalae</taxon>
        <taxon>rosids</taxon>
        <taxon>malvids</taxon>
        <taxon>Brassicales</taxon>
        <taxon>Brassicaceae</taxon>
        <taxon>Brassiceae</taxon>
        <taxon>Brassica</taxon>
    </lineage>
</organism>
<protein>
    <submittedName>
        <fullName evidence="2">Uncharacterized protein</fullName>
    </submittedName>
</protein>
<evidence type="ECO:0000256" key="1">
    <source>
        <dbReference type="SAM" id="Phobius"/>
    </source>
</evidence>
<name>A0ABQ7AAJ0_BRACR</name>
<evidence type="ECO:0000313" key="3">
    <source>
        <dbReference type="Proteomes" id="UP000266723"/>
    </source>
</evidence>
<keyword evidence="1" id="KW-0472">Membrane</keyword>
<proteinExistence type="predicted"/>
<dbReference type="EMBL" id="QGKV02002055">
    <property type="protein sequence ID" value="KAF3494681.1"/>
    <property type="molecule type" value="Genomic_DNA"/>
</dbReference>
<feature type="transmembrane region" description="Helical" evidence="1">
    <location>
        <begin position="21"/>
        <end position="54"/>
    </location>
</feature>
<gene>
    <name evidence="2" type="ORF">DY000_02057704</name>
</gene>
<keyword evidence="1" id="KW-0812">Transmembrane</keyword>